<evidence type="ECO:0000256" key="16">
    <source>
        <dbReference type="PIRSR" id="PIRSR606539-1"/>
    </source>
</evidence>
<dbReference type="PRINTS" id="PR00119">
    <property type="entry name" value="CATATPASE"/>
</dbReference>
<feature type="binding site" evidence="17">
    <location>
        <position position="551"/>
    </location>
    <ligand>
        <name>ATP</name>
        <dbReference type="ChEBI" id="CHEBI:30616"/>
    </ligand>
</feature>
<dbReference type="GO" id="GO:0000287">
    <property type="term" value="F:magnesium ion binding"/>
    <property type="evidence" value="ECO:0007669"/>
    <property type="project" value="UniProtKB-UniRule"/>
</dbReference>
<feature type="transmembrane region" description="Helical" evidence="19">
    <location>
        <begin position="1258"/>
        <end position="1278"/>
    </location>
</feature>
<feature type="binding site" evidence="18">
    <location>
        <position position="549"/>
    </location>
    <ligand>
        <name>Mg(2+)</name>
        <dbReference type="ChEBI" id="CHEBI:18420"/>
    </ligand>
</feature>
<evidence type="ECO:0000256" key="8">
    <source>
        <dbReference type="ARBA" id="ARBA00022824"/>
    </source>
</evidence>
<feature type="compositionally biased region" description="Pro residues" evidence="20">
    <location>
        <begin position="704"/>
        <end position="717"/>
    </location>
</feature>
<dbReference type="InterPro" id="IPR032631">
    <property type="entry name" value="P-type_ATPase_N"/>
</dbReference>
<evidence type="ECO:0000256" key="7">
    <source>
        <dbReference type="ARBA" id="ARBA00022741"/>
    </source>
</evidence>
<comment type="cofactor">
    <cofactor evidence="1 18">
        <name>Mg(2+)</name>
        <dbReference type="ChEBI" id="CHEBI:18420"/>
    </cofactor>
</comment>
<dbReference type="GO" id="GO:0005789">
    <property type="term" value="C:endoplasmic reticulum membrane"/>
    <property type="evidence" value="ECO:0007669"/>
    <property type="project" value="UniProtKB-SubCell"/>
</dbReference>
<comment type="catalytic activity">
    <reaction evidence="14 19">
        <text>ATP + H2O + phospholipidSide 1 = ADP + phosphate + phospholipidSide 2.</text>
        <dbReference type="EC" id="7.6.2.1"/>
    </reaction>
</comment>
<evidence type="ECO:0000256" key="9">
    <source>
        <dbReference type="ARBA" id="ARBA00022840"/>
    </source>
</evidence>
<evidence type="ECO:0000256" key="14">
    <source>
        <dbReference type="ARBA" id="ARBA00034036"/>
    </source>
</evidence>
<dbReference type="NCBIfam" id="TIGR01652">
    <property type="entry name" value="ATPase-Plipid"/>
    <property type="match status" value="2"/>
</dbReference>
<dbReference type="InterPro" id="IPR023298">
    <property type="entry name" value="ATPase_P-typ_TM_dom_sf"/>
</dbReference>
<dbReference type="InterPro" id="IPR018303">
    <property type="entry name" value="ATPase_P-typ_P_site"/>
</dbReference>
<feature type="region of interest" description="Disordered" evidence="20">
    <location>
        <begin position="704"/>
        <end position="756"/>
    </location>
</feature>
<dbReference type="Pfam" id="PF13246">
    <property type="entry name" value="Cation_ATPase"/>
    <property type="match status" value="1"/>
</dbReference>
<dbReference type="PROSITE" id="PS00154">
    <property type="entry name" value="ATPASE_E1_E2"/>
    <property type="match status" value="1"/>
</dbReference>
<evidence type="ECO:0000256" key="11">
    <source>
        <dbReference type="ARBA" id="ARBA00022967"/>
    </source>
</evidence>
<evidence type="ECO:0000256" key="3">
    <source>
        <dbReference type="ARBA" id="ARBA00004586"/>
    </source>
</evidence>
<evidence type="ECO:0000256" key="10">
    <source>
        <dbReference type="ARBA" id="ARBA00022842"/>
    </source>
</evidence>
<feature type="binding site" evidence="18">
    <location>
        <position position="551"/>
    </location>
    <ligand>
        <name>Mg(2+)</name>
        <dbReference type="ChEBI" id="CHEBI:18420"/>
    </ligand>
</feature>
<feature type="binding site" evidence="17">
    <location>
        <position position="981"/>
    </location>
    <ligand>
        <name>ATP</name>
        <dbReference type="ChEBI" id="CHEBI:30616"/>
    </ligand>
</feature>
<dbReference type="GO" id="GO:0005886">
    <property type="term" value="C:plasma membrane"/>
    <property type="evidence" value="ECO:0007669"/>
    <property type="project" value="TreeGrafter"/>
</dbReference>
<organism evidence="23 24">
    <name type="scientific">Scylla paramamosain</name>
    <name type="common">Mud crab</name>
    <dbReference type="NCBI Taxonomy" id="85552"/>
    <lineage>
        <taxon>Eukaryota</taxon>
        <taxon>Metazoa</taxon>
        <taxon>Ecdysozoa</taxon>
        <taxon>Arthropoda</taxon>
        <taxon>Crustacea</taxon>
        <taxon>Multicrustacea</taxon>
        <taxon>Malacostraca</taxon>
        <taxon>Eumalacostraca</taxon>
        <taxon>Eucarida</taxon>
        <taxon>Decapoda</taxon>
        <taxon>Pleocyemata</taxon>
        <taxon>Brachyura</taxon>
        <taxon>Eubrachyura</taxon>
        <taxon>Portunoidea</taxon>
        <taxon>Portunidae</taxon>
        <taxon>Portuninae</taxon>
        <taxon>Scylla</taxon>
    </lineage>
</organism>
<feature type="binding site" evidence="17">
    <location>
        <position position="980"/>
    </location>
    <ligand>
        <name>ATP</name>
        <dbReference type="ChEBI" id="CHEBI:30616"/>
    </ligand>
</feature>
<feature type="transmembrane region" description="Helical" evidence="19">
    <location>
        <begin position="1175"/>
        <end position="1196"/>
    </location>
</feature>
<feature type="binding site" evidence="17">
    <location>
        <position position="550"/>
    </location>
    <ligand>
        <name>ATP</name>
        <dbReference type="ChEBI" id="CHEBI:30616"/>
    </ligand>
</feature>
<feature type="transmembrane region" description="Helical" evidence="19">
    <location>
        <begin position="196"/>
        <end position="214"/>
    </location>
</feature>
<accession>A0AAW0UQZ2</accession>
<feature type="domain" description="P-type ATPase N-terminal" evidence="21">
    <location>
        <begin position="165"/>
        <end position="220"/>
    </location>
</feature>
<feature type="binding site" evidence="17">
    <location>
        <position position="838"/>
    </location>
    <ligand>
        <name>ATP</name>
        <dbReference type="ChEBI" id="CHEBI:30616"/>
    </ligand>
</feature>
<dbReference type="SFLD" id="SFLDG00002">
    <property type="entry name" value="C1.7:_P-type_atpase_like"/>
    <property type="match status" value="1"/>
</dbReference>
<evidence type="ECO:0000256" key="12">
    <source>
        <dbReference type="ARBA" id="ARBA00022989"/>
    </source>
</evidence>
<keyword evidence="12 19" id="KW-1133">Transmembrane helix</keyword>
<feature type="transmembrane region" description="Helical" evidence="19">
    <location>
        <begin position="477"/>
        <end position="501"/>
    </location>
</feature>
<feature type="binding site" evidence="17">
    <location>
        <position position="900"/>
    </location>
    <ligand>
        <name>ATP</name>
        <dbReference type="ChEBI" id="CHEBI:30616"/>
    </ligand>
</feature>
<feature type="binding site" evidence="17">
    <location>
        <position position="1092"/>
    </location>
    <ligand>
        <name>ATP</name>
        <dbReference type="ChEBI" id="CHEBI:30616"/>
    </ligand>
</feature>
<evidence type="ECO:0000256" key="17">
    <source>
        <dbReference type="PIRSR" id="PIRSR606539-2"/>
    </source>
</evidence>
<evidence type="ECO:0000259" key="22">
    <source>
        <dbReference type="Pfam" id="PF16212"/>
    </source>
</evidence>
<feature type="binding site" evidence="18">
    <location>
        <position position="1118"/>
    </location>
    <ligand>
        <name>Mg(2+)</name>
        <dbReference type="ChEBI" id="CHEBI:18420"/>
    </ligand>
</feature>
<proteinExistence type="inferred from homology"/>
<dbReference type="GO" id="GO:0140326">
    <property type="term" value="F:ATPase-coupled intramembrane lipid transporter activity"/>
    <property type="evidence" value="ECO:0007669"/>
    <property type="project" value="UniProtKB-EC"/>
</dbReference>
<dbReference type="EC" id="7.6.2.1" evidence="19"/>
<evidence type="ECO:0000256" key="18">
    <source>
        <dbReference type="PIRSR" id="PIRSR606539-3"/>
    </source>
</evidence>
<feature type="transmembrane region" description="Helical" evidence="19">
    <location>
        <begin position="1355"/>
        <end position="1374"/>
    </location>
</feature>
<feature type="transmembrane region" description="Helical" evidence="19">
    <location>
        <begin position="1315"/>
        <end position="1335"/>
    </location>
</feature>
<dbReference type="Gene3D" id="2.70.150.10">
    <property type="entry name" value="Calcium-transporting ATPase, cytoplasmic transduction domain A"/>
    <property type="match status" value="1"/>
</dbReference>
<feature type="domain" description="P-type ATPase C-terminal" evidence="22">
    <location>
        <begin position="1144"/>
        <end position="1388"/>
    </location>
</feature>
<dbReference type="FunFam" id="3.40.1110.10:FF:000009">
    <property type="entry name" value="Phospholipid-transporting ATPase"/>
    <property type="match status" value="1"/>
</dbReference>
<dbReference type="Pfam" id="PF16212">
    <property type="entry name" value="PhoLip_ATPase_C"/>
    <property type="match status" value="1"/>
</dbReference>
<keyword evidence="11 19" id="KW-1278">Translocase</keyword>
<keyword evidence="6 18" id="KW-0479">Metal-binding</keyword>
<dbReference type="SUPFAM" id="SSF81665">
    <property type="entry name" value="Calcium ATPase, transmembrane domain M"/>
    <property type="match status" value="1"/>
</dbReference>
<dbReference type="SUPFAM" id="SSF81660">
    <property type="entry name" value="Metal cation-transporting ATPase, ATP-binding domain N"/>
    <property type="match status" value="1"/>
</dbReference>
<dbReference type="InterPro" id="IPR032630">
    <property type="entry name" value="P_typ_ATPase_c"/>
</dbReference>
<evidence type="ECO:0000256" key="6">
    <source>
        <dbReference type="ARBA" id="ARBA00022723"/>
    </source>
</evidence>
<evidence type="ECO:0000259" key="21">
    <source>
        <dbReference type="Pfam" id="PF16209"/>
    </source>
</evidence>
<dbReference type="InterPro" id="IPR008250">
    <property type="entry name" value="ATPase_P-typ_transduc_dom_A_sf"/>
</dbReference>
<evidence type="ECO:0000256" key="5">
    <source>
        <dbReference type="ARBA" id="ARBA00022692"/>
    </source>
</evidence>
<keyword evidence="24" id="KW-1185">Reference proteome</keyword>
<dbReference type="InterPro" id="IPR023214">
    <property type="entry name" value="HAD_sf"/>
</dbReference>
<dbReference type="InterPro" id="IPR044492">
    <property type="entry name" value="P_typ_ATPase_HD_dom"/>
</dbReference>
<feature type="binding site" evidence="17">
    <location>
        <position position="1121"/>
    </location>
    <ligand>
        <name>ATP</name>
        <dbReference type="ChEBI" id="CHEBI:30616"/>
    </ligand>
</feature>
<dbReference type="Gene3D" id="1.20.1110.10">
    <property type="entry name" value="Calcium-transporting ATPase, transmembrane domain"/>
    <property type="match status" value="1"/>
</dbReference>
<feature type="binding site" evidence="17">
    <location>
        <position position="1122"/>
    </location>
    <ligand>
        <name>ATP</name>
        <dbReference type="ChEBI" id="CHEBI:30616"/>
    </ligand>
</feature>
<dbReference type="InterPro" id="IPR023299">
    <property type="entry name" value="ATPase_P-typ_cyto_dom_N"/>
</dbReference>
<evidence type="ECO:0000256" key="1">
    <source>
        <dbReference type="ARBA" id="ARBA00001946"/>
    </source>
</evidence>
<feature type="active site" description="4-aspartylphosphate intermediate" evidence="16">
    <location>
        <position position="549"/>
    </location>
</feature>
<comment type="catalytic activity">
    <reaction evidence="15">
        <text>a beta-D-glucosyl-(1&lt;-&gt;1')-N-acylsphing-4-enine(out) + ATP + H2O = a beta-D-glucosyl-(1&lt;-&gt;1')-N-acylsphing-4-enine(in) + ADP + phosphate + H(+)</text>
        <dbReference type="Rhea" id="RHEA:66036"/>
        <dbReference type="ChEBI" id="CHEBI:15377"/>
        <dbReference type="ChEBI" id="CHEBI:15378"/>
        <dbReference type="ChEBI" id="CHEBI:22801"/>
        <dbReference type="ChEBI" id="CHEBI:30616"/>
        <dbReference type="ChEBI" id="CHEBI:43474"/>
        <dbReference type="ChEBI" id="CHEBI:456216"/>
    </reaction>
    <physiologicalReaction direction="left-to-right" evidence="15">
        <dbReference type="Rhea" id="RHEA:66037"/>
    </physiologicalReaction>
</comment>
<comment type="subcellular location">
    <subcellularLocation>
        <location evidence="2">Endomembrane system</location>
        <topology evidence="2">Multi-pass membrane protein</topology>
    </subcellularLocation>
    <subcellularLocation>
        <location evidence="3">Endoplasmic reticulum membrane</location>
    </subcellularLocation>
    <subcellularLocation>
        <location evidence="19">Membrane</location>
        <topology evidence="19">Multi-pass membrane protein</topology>
    </subcellularLocation>
</comment>
<name>A0AAW0UQZ2_SCYPA</name>
<dbReference type="GO" id="GO:0005524">
    <property type="term" value="F:ATP binding"/>
    <property type="evidence" value="ECO:0007669"/>
    <property type="project" value="UniProtKB-UniRule"/>
</dbReference>
<feature type="binding site" evidence="17">
    <location>
        <position position="796"/>
    </location>
    <ligand>
        <name>ATP</name>
        <dbReference type="ChEBI" id="CHEBI:30616"/>
    </ligand>
</feature>
<evidence type="ECO:0000256" key="2">
    <source>
        <dbReference type="ARBA" id="ARBA00004127"/>
    </source>
</evidence>
<feature type="region of interest" description="Disordered" evidence="20">
    <location>
        <begin position="1415"/>
        <end position="1457"/>
    </location>
</feature>
<dbReference type="FunFam" id="2.70.150.10:FF:000054">
    <property type="entry name" value="Phospholipid-transporting ATPase"/>
    <property type="match status" value="1"/>
</dbReference>
<comment type="caution">
    <text evidence="23">The sequence shown here is derived from an EMBL/GenBank/DDBJ whole genome shotgun (WGS) entry which is preliminary data.</text>
</comment>
<feature type="binding site" evidence="17">
    <location>
        <position position="862"/>
    </location>
    <ligand>
        <name>ATP</name>
        <dbReference type="ChEBI" id="CHEBI:30616"/>
    </ligand>
</feature>
<evidence type="ECO:0000313" key="24">
    <source>
        <dbReference type="Proteomes" id="UP001487740"/>
    </source>
</evidence>
<dbReference type="SFLD" id="SFLDS00003">
    <property type="entry name" value="Haloacid_Dehalogenase"/>
    <property type="match status" value="1"/>
</dbReference>
<dbReference type="Pfam" id="PF16209">
    <property type="entry name" value="PhoLip_ATPase_N"/>
    <property type="match status" value="1"/>
</dbReference>
<dbReference type="Proteomes" id="UP001487740">
    <property type="component" value="Unassembled WGS sequence"/>
</dbReference>
<protein>
    <recommendedName>
        <fullName evidence="19">Phospholipid-transporting ATPase</fullName>
        <ecNumber evidence="19">7.6.2.1</ecNumber>
    </recommendedName>
</protein>
<gene>
    <name evidence="23" type="ORF">O3P69_000623</name>
</gene>
<dbReference type="EMBL" id="JARAKH010000007">
    <property type="protein sequence ID" value="KAK8402331.1"/>
    <property type="molecule type" value="Genomic_DNA"/>
</dbReference>
<keyword evidence="9 17" id="KW-0067">ATP-binding</keyword>
<sequence length="1457" mass="162301">MSEAHGGVGTRSHARSASHGGIMLTRDAGGGHGGPVPAAAAGPATAATASGGGPGRGHQRTFSHGYLVEGGRGHRRMASKTDFILPAGYEQRERERERERAESGTGSGLKKGHTRQASHTDSVYTIRQNKPSLLRRLMFWKKGSEEGRTRLVHPNHEVAAGDINPNEAFPDNSICTTKYTVLSFLPKNLFEQFHRFANLYFLFIVLLNFVPAVNAFGKEVAMLPLIFVLGITAIKDAFEDYRRYKSDLRVNNATCRVYTRDQNRYVKRLWSDVRVGDVIHLSCNEVIPADMVVLNSSDEHGLCFIESSNLDGESNLKQRQSVKGLNLGLQEEFQVTQFSYMMEVGPPTTKMYHFTGTIPLATGERVPLSKDNLLLRDCTLRNTDYIEGVVVYAGRETKAMLNNGGTRYKRSRLERRMNLEVIWCVVILFFMCLISATGSGLWQSQFEVNISQGLVPFLLPQASGTPLPPPRQLNSPVWVGFISFWTFIIIYQVIIPISLYVTIEVIKLMQVYHIHQDKDFKDKKSGKTIECRALNIPEELGQIEYVFTDKTGTLTENQMVFQCCSINDVDYSHTPIINTSSSSSSQGSNQQETFALNAQLQEELSAIELPLIYAQPRHHQPPAVPQNSPQERMIDFFLTLAACNTVVVAKHPHHDQMNASGMIVPSNSANSSEVDNASFTSIISNSWAPAKVLKGMWPFPRPLSPIAPSPRSTPPRTPESSPRYPESPSINIHMNPIPVQNPSHHSLDPMPEPLSNSPPRPTLLNIQPELSFQQLPSVTPPPLDIKPIYEAESPDELALVDAAYKYGFRLLRRSLHNILVSIPGLGLCEYEVLHVLPFDSNRKRMSIIVRHPHTYQKILYCKGADSAILDNLSRDVDEQTKLRVFRTQQHLNTYSKLGLRVLCMAKRVLSDSEYESWAAGHSVAENSLGGRERKLHDSYCRIEKNLNLLGATGIEDRLQDGVPETIQALRKAGIVVWVLTGDKQETAINIAYSCALFQPTMEILKLNARTKDQAERTINFFLQQIQQQEELRELSQSNGECVPPGTQSSAPAKQRGLVVDGRTLLYILDRRANLKKKFLSLAKQCSAVLCCRATPLQKALIVRSAKDSLKVLTLAVGDGANDVSMIQTADVGVGISGLEGRQAVMASDYAIARFRHLEKLLLVHGHWCYNRLARIILYFFYKNASFVLILLWYQLYNGFSGSSMIDQMYLMVFNLFFTSIPPIVVGIYDQDAPEEVLLAEPYLYSQGRTSSVYQPSTFWFNILDALYQSVILFFVTALCYQESTAGMYEFGMTVTHACLLAQSLHIAIETKAWTILHIGGLVASLLLFYIFGALYTATCPACLGSPSQYGELGHALASPVHWLAVILTSILAVLPRFVVRALQCSLNPDEVTQALLQHHSSRLMDFIVSWSASTSTSSTYRPGVHHKEGEEEEDASDPYSSLVTTTTVVTTTDEAEV</sequence>
<dbReference type="PANTHER" id="PTHR24092:SF218">
    <property type="entry name" value="PHOSPHOLIPID-TRANSPORTING ATPASE"/>
    <property type="match status" value="1"/>
</dbReference>
<evidence type="ECO:0000256" key="13">
    <source>
        <dbReference type="ARBA" id="ARBA00023136"/>
    </source>
</evidence>
<feature type="compositionally biased region" description="Basic and acidic residues" evidence="20">
    <location>
        <begin position="90"/>
        <end position="102"/>
    </location>
</feature>
<keyword evidence="5 19" id="KW-0812">Transmembrane</keyword>
<evidence type="ECO:0000256" key="20">
    <source>
        <dbReference type="SAM" id="MobiDB-lite"/>
    </source>
</evidence>
<feature type="binding site" evidence="17">
    <location>
        <position position="549"/>
    </location>
    <ligand>
        <name>ATP</name>
        <dbReference type="ChEBI" id="CHEBI:30616"/>
    </ligand>
</feature>
<dbReference type="CDD" id="cd02073">
    <property type="entry name" value="P-type_ATPase_APLT_Dnf-like"/>
    <property type="match status" value="1"/>
</dbReference>
<keyword evidence="10 18" id="KW-0460">Magnesium</keyword>
<keyword evidence="7 17" id="KW-0547">Nucleotide-binding</keyword>
<feature type="region of interest" description="Disordered" evidence="20">
    <location>
        <begin position="1"/>
        <end position="121"/>
    </location>
</feature>
<feature type="compositionally biased region" description="Low complexity" evidence="20">
    <location>
        <begin position="1443"/>
        <end position="1457"/>
    </location>
</feature>
<feature type="compositionally biased region" description="Low complexity" evidence="20">
    <location>
        <begin position="35"/>
        <end position="49"/>
    </location>
</feature>
<dbReference type="InterPro" id="IPR006539">
    <property type="entry name" value="P-type_ATPase_IV"/>
</dbReference>
<comment type="similarity">
    <text evidence="4 19">Belongs to the cation transport ATPase (P-type) (TC 3.A.3) family. Type IV subfamily.</text>
</comment>
<dbReference type="InterPro" id="IPR036412">
    <property type="entry name" value="HAD-like_sf"/>
</dbReference>
<feature type="compositionally biased region" description="Low complexity" evidence="20">
    <location>
        <begin position="718"/>
        <end position="730"/>
    </location>
</feature>
<dbReference type="InterPro" id="IPR001757">
    <property type="entry name" value="P_typ_ATPase"/>
</dbReference>
<reference evidence="23 24" key="1">
    <citation type="submission" date="2023-03" db="EMBL/GenBank/DDBJ databases">
        <title>High-quality genome of Scylla paramamosain provides insights in environmental adaptation.</title>
        <authorList>
            <person name="Zhang L."/>
        </authorList>
    </citation>
    <scope>NUCLEOTIDE SEQUENCE [LARGE SCALE GENOMIC DNA]</scope>
    <source>
        <strain evidence="23">LZ_2023a</strain>
        <tissue evidence="23">Muscle</tissue>
    </source>
</reference>
<dbReference type="GO" id="GO:0016887">
    <property type="term" value="F:ATP hydrolysis activity"/>
    <property type="evidence" value="ECO:0007669"/>
    <property type="project" value="InterPro"/>
</dbReference>
<feature type="binding site" evidence="17">
    <location>
        <position position="1098"/>
    </location>
    <ligand>
        <name>ATP</name>
        <dbReference type="ChEBI" id="CHEBI:30616"/>
    </ligand>
</feature>
<dbReference type="PANTHER" id="PTHR24092">
    <property type="entry name" value="PROBABLE PHOSPHOLIPID-TRANSPORTING ATPASE"/>
    <property type="match status" value="1"/>
</dbReference>
<dbReference type="SFLD" id="SFLDF00027">
    <property type="entry name" value="p-type_atpase"/>
    <property type="match status" value="1"/>
</dbReference>
<dbReference type="FunFam" id="3.40.50.1000:FF:000130">
    <property type="entry name" value="Phospholipid-transporting ATPase"/>
    <property type="match status" value="1"/>
</dbReference>
<feature type="transmembrane region" description="Helical" evidence="19">
    <location>
        <begin position="1290"/>
        <end position="1308"/>
    </location>
</feature>
<feature type="transmembrane region" description="Helical" evidence="19">
    <location>
        <begin position="1208"/>
        <end position="1228"/>
    </location>
</feature>
<dbReference type="NCBIfam" id="TIGR01494">
    <property type="entry name" value="ATPase_P-type"/>
    <property type="match status" value="2"/>
</dbReference>
<feature type="binding site" evidence="17">
    <location>
        <position position="982"/>
    </location>
    <ligand>
        <name>ATP</name>
        <dbReference type="ChEBI" id="CHEBI:30616"/>
    </ligand>
</feature>
<evidence type="ECO:0000313" key="23">
    <source>
        <dbReference type="EMBL" id="KAK8402331.1"/>
    </source>
</evidence>
<keyword evidence="8" id="KW-0256">Endoplasmic reticulum</keyword>
<feature type="transmembrane region" description="Helical" evidence="19">
    <location>
        <begin position="417"/>
        <end position="436"/>
    </location>
</feature>
<evidence type="ECO:0000256" key="15">
    <source>
        <dbReference type="ARBA" id="ARBA00050913"/>
    </source>
</evidence>
<dbReference type="Gene3D" id="3.40.1110.10">
    <property type="entry name" value="Calcium-transporting ATPase, cytoplasmic domain N"/>
    <property type="match status" value="2"/>
</dbReference>
<keyword evidence="13 19" id="KW-0472">Membrane</keyword>
<evidence type="ECO:0000256" key="4">
    <source>
        <dbReference type="ARBA" id="ARBA00008109"/>
    </source>
</evidence>
<dbReference type="SUPFAM" id="SSF81653">
    <property type="entry name" value="Calcium ATPase, transduction domain A"/>
    <property type="match status" value="1"/>
</dbReference>
<dbReference type="GO" id="GO:0045332">
    <property type="term" value="P:phospholipid translocation"/>
    <property type="evidence" value="ECO:0007669"/>
    <property type="project" value="TreeGrafter"/>
</dbReference>
<feature type="binding site" evidence="18">
    <location>
        <position position="1122"/>
    </location>
    <ligand>
        <name>Mg(2+)</name>
        <dbReference type="ChEBI" id="CHEBI:18420"/>
    </ligand>
</feature>
<evidence type="ECO:0000256" key="19">
    <source>
        <dbReference type="RuleBase" id="RU362033"/>
    </source>
</evidence>
<dbReference type="SUPFAM" id="SSF56784">
    <property type="entry name" value="HAD-like"/>
    <property type="match status" value="1"/>
</dbReference>
<dbReference type="Gene3D" id="3.40.50.1000">
    <property type="entry name" value="HAD superfamily/HAD-like"/>
    <property type="match status" value="2"/>
</dbReference>